<organism evidence="2 3">
    <name type="scientific">Priestia megaterium (strain WSH-002)</name>
    <name type="common">Bacillus megaterium</name>
    <dbReference type="NCBI Taxonomy" id="1006007"/>
    <lineage>
        <taxon>Bacteria</taxon>
        <taxon>Bacillati</taxon>
        <taxon>Bacillota</taxon>
        <taxon>Bacilli</taxon>
        <taxon>Bacillales</taxon>
        <taxon>Bacillaceae</taxon>
        <taxon>Priestia</taxon>
    </lineage>
</organism>
<evidence type="ECO:0000313" key="2">
    <source>
        <dbReference type="EMBL" id="AEN90638.1"/>
    </source>
</evidence>
<accession>A0A8D4BL89</accession>
<reference evidence="2 3" key="1">
    <citation type="journal article" date="2011" name="J. Bacteriol.">
        <title>Complete genome sequence of the industrial strain Bacillus megaterium WSH-002.</title>
        <authorList>
            <person name="Liu L."/>
            <person name="Li Y."/>
            <person name="Zhang J."/>
            <person name="Zou W."/>
            <person name="Zhou Z."/>
            <person name="Liu J."/>
            <person name="Li X."/>
            <person name="Wang L."/>
            <person name="Chen J."/>
        </authorList>
    </citation>
    <scope>NUCLEOTIDE SEQUENCE [LARGE SCALE GENOMIC DNA]</scope>
    <source>
        <strain evidence="2 3">WSH-002</strain>
    </source>
</reference>
<evidence type="ECO:0000256" key="1">
    <source>
        <dbReference type="SAM" id="Phobius"/>
    </source>
</evidence>
<name>A0A8D4BL89_PRIMW</name>
<dbReference type="EMBL" id="CP003017">
    <property type="protein sequence ID" value="AEN90638.1"/>
    <property type="molecule type" value="Genomic_DNA"/>
</dbReference>
<proteinExistence type="predicted"/>
<keyword evidence="1" id="KW-1133">Transmembrane helix</keyword>
<sequence length="52" mass="6069">MKDLKKTLKENIGWLMAIFILGAIIMLVLFGVLFYLSTILEERYHIVNTKKV</sequence>
<dbReference type="KEGG" id="bmh:BMWSH_3756"/>
<keyword evidence="1" id="KW-0812">Transmembrane</keyword>
<keyword evidence="1" id="KW-0472">Membrane</keyword>
<evidence type="ECO:0000313" key="3">
    <source>
        <dbReference type="Proteomes" id="UP000001283"/>
    </source>
</evidence>
<gene>
    <name evidence="2" type="ORF">BMWSH_3756</name>
</gene>
<feature type="transmembrane region" description="Helical" evidence="1">
    <location>
        <begin position="12"/>
        <end position="36"/>
    </location>
</feature>
<protein>
    <submittedName>
        <fullName evidence="2">Permease possible multidrug resistance protein</fullName>
    </submittedName>
</protein>
<dbReference type="AlphaFoldDB" id="A0A8D4BL89"/>
<dbReference type="Proteomes" id="UP000001283">
    <property type="component" value="Chromosome"/>
</dbReference>